<keyword evidence="2" id="KW-0472">Membrane</keyword>
<feature type="transmembrane region" description="Helical" evidence="2">
    <location>
        <begin position="160"/>
        <end position="182"/>
    </location>
</feature>
<feature type="transmembrane region" description="Helical" evidence="2">
    <location>
        <begin position="127"/>
        <end position="148"/>
    </location>
</feature>
<keyword evidence="4" id="KW-1185">Reference proteome</keyword>
<evidence type="ECO:0000313" key="4">
    <source>
        <dbReference type="Proteomes" id="UP001212326"/>
    </source>
</evidence>
<dbReference type="RefSeq" id="WP_270082509.1">
    <property type="nucleotide sequence ID" value="NZ_CP115300.1"/>
</dbReference>
<dbReference type="Proteomes" id="UP001212326">
    <property type="component" value="Chromosome"/>
</dbReference>
<protein>
    <recommendedName>
        <fullName evidence="5">DUF4760 domain-containing protein</fullName>
    </recommendedName>
</protein>
<keyword evidence="2" id="KW-0812">Transmembrane</keyword>
<feature type="transmembrane region" description="Helical" evidence="2">
    <location>
        <begin position="6"/>
        <end position="29"/>
    </location>
</feature>
<evidence type="ECO:0000313" key="3">
    <source>
        <dbReference type="EMBL" id="WBO64869.1"/>
    </source>
</evidence>
<evidence type="ECO:0008006" key="5">
    <source>
        <dbReference type="Google" id="ProtNLM"/>
    </source>
</evidence>
<organism evidence="3 4">
    <name type="scientific">Streptomyces camelliae</name>
    <dbReference type="NCBI Taxonomy" id="3004093"/>
    <lineage>
        <taxon>Bacteria</taxon>
        <taxon>Bacillati</taxon>
        <taxon>Actinomycetota</taxon>
        <taxon>Actinomycetes</taxon>
        <taxon>Kitasatosporales</taxon>
        <taxon>Streptomycetaceae</taxon>
        <taxon>Streptomyces</taxon>
    </lineage>
</organism>
<name>A0ABY7P2X5_9ACTN</name>
<accession>A0ABY7P2X5</accession>
<reference evidence="3 4" key="1">
    <citation type="submission" date="2022-12" db="EMBL/GenBank/DDBJ databases">
        <authorList>
            <person name="Mo P."/>
        </authorList>
    </citation>
    <scope>NUCLEOTIDE SEQUENCE [LARGE SCALE GENOMIC DNA]</scope>
    <source>
        <strain evidence="3 4">HUAS 2-6</strain>
    </source>
</reference>
<gene>
    <name evidence="3" type="ORF">O1G22_19530</name>
</gene>
<feature type="region of interest" description="Disordered" evidence="1">
    <location>
        <begin position="185"/>
        <end position="224"/>
    </location>
</feature>
<evidence type="ECO:0000256" key="2">
    <source>
        <dbReference type="SAM" id="Phobius"/>
    </source>
</evidence>
<proteinExistence type="predicted"/>
<dbReference type="EMBL" id="CP115300">
    <property type="protein sequence ID" value="WBO64869.1"/>
    <property type="molecule type" value="Genomic_DNA"/>
</dbReference>
<sequence length="224" mass="24991">MTEKDILSAVIPLLVPLLTAAMGALGILLKDRRMEKNRDHRIRRQIEFGQAEVQFIHAWLQARQLLGPLGQESQSAQEWLDRCYAAIESSQAEVYQAEVAPQKQLPVLRRLLLLRSLQGISAQIWRIIYYAAFAGVNIYVVAMAVGLVQWIRGVPGASDLVFGAAILAVIVWLFASAARAAAVRSDREARKPAAPPRRPPNNIEGWSPRKTQKSQLWRTPHGDS</sequence>
<evidence type="ECO:0000256" key="1">
    <source>
        <dbReference type="SAM" id="MobiDB-lite"/>
    </source>
</evidence>
<keyword evidence="2" id="KW-1133">Transmembrane helix</keyword>